<comment type="function">
    <text evidence="2">Recognizes and hydrolyzes the peptide bond at the C-terminal Gly of ubiquitin. Involved in the processing of poly-ubiquitin precursors as well as that of ubiquitinated proteins.</text>
</comment>
<dbReference type="PROSITE" id="PS00973">
    <property type="entry name" value="USP_2"/>
    <property type="match status" value="1"/>
</dbReference>
<feature type="region of interest" description="Disordered" evidence="3">
    <location>
        <begin position="765"/>
        <end position="784"/>
    </location>
</feature>
<dbReference type="GO" id="GO:0005634">
    <property type="term" value="C:nucleus"/>
    <property type="evidence" value="ECO:0007669"/>
    <property type="project" value="TreeGrafter"/>
</dbReference>
<comment type="catalytic activity">
    <reaction evidence="2">
        <text>Thiol-dependent hydrolysis of ester, thioester, amide, peptide and isopeptide bonds formed by the C-terminal Gly of ubiquitin (a 76-residue protein attached to proteins as an intracellular targeting signal).</text>
        <dbReference type="EC" id="3.4.19.12"/>
    </reaction>
</comment>
<accession>A0AA38ZYD8</accession>
<dbReference type="EMBL" id="JARBHA010000007">
    <property type="protein sequence ID" value="KAJ9697596.1"/>
    <property type="molecule type" value="Genomic_DNA"/>
</dbReference>
<dbReference type="CDD" id="cd02661">
    <property type="entry name" value="Peptidase_C19E"/>
    <property type="match status" value="1"/>
</dbReference>
<dbReference type="GO" id="GO:0016579">
    <property type="term" value="P:protein deubiquitination"/>
    <property type="evidence" value="ECO:0007669"/>
    <property type="project" value="InterPro"/>
</dbReference>
<feature type="region of interest" description="Disordered" evidence="3">
    <location>
        <begin position="949"/>
        <end position="997"/>
    </location>
</feature>
<feature type="compositionally biased region" description="Basic residues" evidence="3">
    <location>
        <begin position="765"/>
        <end position="775"/>
    </location>
</feature>
<evidence type="ECO:0000256" key="2">
    <source>
        <dbReference type="RuleBase" id="RU366025"/>
    </source>
</evidence>
<dbReference type="PANTHER" id="PTHR24006:SF663">
    <property type="entry name" value="UBIQUITIN CARBOXYL-TERMINAL HYDROLASE 23"/>
    <property type="match status" value="1"/>
</dbReference>
<evidence type="ECO:0000256" key="3">
    <source>
        <dbReference type="SAM" id="MobiDB-lite"/>
    </source>
</evidence>
<dbReference type="Proteomes" id="UP001168098">
    <property type="component" value="Unassembled WGS sequence"/>
</dbReference>
<evidence type="ECO:0000313" key="5">
    <source>
        <dbReference type="EMBL" id="KAJ9697596.1"/>
    </source>
</evidence>
<dbReference type="AlphaFoldDB" id="A0AA38ZYD8"/>
<name>A0AA38ZYD8_VITRO</name>
<dbReference type="SUPFAM" id="SSF54001">
    <property type="entry name" value="Cysteine proteinases"/>
    <property type="match status" value="1"/>
</dbReference>
<feature type="domain" description="USP" evidence="4">
    <location>
        <begin position="107"/>
        <end position="411"/>
    </location>
</feature>
<organism evidence="5 6">
    <name type="scientific">Vitis rotundifolia</name>
    <name type="common">Muscadine grape</name>
    <dbReference type="NCBI Taxonomy" id="103349"/>
    <lineage>
        <taxon>Eukaryota</taxon>
        <taxon>Viridiplantae</taxon>
        <taxon>Streptophyta</taxon>
        <taxon>Embryophyta</taxon>
        <taxon>Tracheophyta</taxon>
        <taxon>Spermatophyta</taxon>
        <taxon>Magnoliopsida</taxon>
        <taxon>eudicotyledons</taxon>
        <taxon>Gunneridae</taxon>
        <taxon>Pentapetalae</taxon>
        <taxon>rosids</taxon>
        <taxon>Vitales</taxon>
        <taxon>Vitaceae</taxon>
        <taxon>Viteae</taxon>
        <taxon>Vitis</taxon>
    </lineage>
</organism>
<feature type="region of interest" description="Disordered" evidence="3">
    <location>
        <begin position="863"/>
        <end position="896"/>
    </location>
</feature>
<keyword evidence="2" id="KW-0378">Hydrolase</keyword>
<comment type="caution">
    <text evidence="5">The sequence shown here is derived from an EMBL/GenBank/DDBJ whole genome shotgun (WGS) entry which is preliminary data.</text>
</comment>
<feature type="compositionally biased region" description="Basic and acidic residues" evidence="3">
    <location>
        <begin position="80"/>
        <end position="90"/>
    </location>
</feature>
<reference evidence="5 6" key="1">
    <citation type="journal article" date="2023" name="BMC Biotechnol.">
        <title>Vitis rotundifolia cv Carlos genome sequencing.</title>
        <authorList>
            <person name="Huff M."/>
            <person name="Hulse-Kemp A."/>
            <person name="Scheffler B."/>
            <person name="Youngblood R."/>
            <person name="Simpson S."/>
            <person name="Babiker E."/>
            <person name="Staton M."/>
        </authorList>
    </citation>
    <scope>NUCLEOTIDE SEQUENCE [LARGE SCALE GENOMIC DNA]</scope>
    <source>
        <tissue evidence="5">Leaf</tissue>
    </source>
</reference>
<dbReference type="Pfam" id="PF00443">
    <property type="entry name" value="UCH"/>
    <property type="match status" value="1"/>
</dbReference>
<comment type="similarity">
    <text evidence="1 2">Belongs to the peptidase C19 family.</text>
</comment>
<feature type="region of interest" description="Disordered" evidence="3">
    <location>
        <begin position="794"/>
        <end position="843"/>
    </location>
</feature>
<keyword evidence="2" id="KW-0788">Thiol protease</keyword>
<dbReference type="GO" id="GO:0005829">
    <property type="term" value="C:cytosol"/>
    <property type="evidence" value="ECO:0007669"/>
    <property type="project" value="TreeGrafter"/>
</dbReference>
<dbReference type="PROSITE" id="PS50235">
    <property type="entry name" value="USP_3"/>
    <property type="match status" value="1"/>
</dbReference>
<feature type="compositionally biased region" description="Basic and acidic residues" evidence="3">
    <location>
        <begin position="882"/>
        <end position="896"/>
    </location>
</feature>
<dbReference type="InterPro" id="IPR028889">
    <property type="entry name" value="USP"/>
</dbReference>
<dbReference type="PANTHER" id="PTHR24006">
    <property type="entry name" value="UBIQUITIN CARBOXYL-TERMINAL HYDROLASE"/>
    <property type="match status" value="1"/>
</dbReference>
<keyword evidence="6" id="KW-1185">Reference proteome</keyword>
<dbReference type="InterPro" id="IPR001394">
    <property type="entry name" value="Peptidase_C19_UCH"/>
</dbReference>
<evidence type="ECO:0000259" key="4">
    <source>
        <dbReference type="PROSITE" id="PS50235"/>
    </source>
</evidence>
<keyword evidence="2" id="KW-0833">Ubl conjugation pathway</keyword>
<feature type="compositionally biased region" description="Basic and acidic residues" evidence="3">
    <location>
        <begin position="826"/>
        <end position="838"/>
    </location>
</feature>
<evidence type="ECO:0000313" key="6">
    <source>
        <dbReference type="Proteomes" id="UP001168098"/>
    </source>
</evidence>
<dbReference type="EC" id="3.4.19.12" evidence="2"/>
<dbReference type="InterPro" id="IPR038765">
    <property type="entry name" value="Papain-like_cys_pep_sf"/>
</dbReference>
<feature type="compositionally biased region" description="Low complexity" evidence="3">
    <location>
        <begin position="17"/>
        <end position="29"/>
    </location>
</feature>
<keyword evidence="2" id="KW-0645">Protease</keyword>
<sequence>MAEALISNPEANAQENGPSASPHPSSAGSLFHRRIEFHLTRKPFSGFTNGSGGFRLETLNPTTDPKRPGHSTGPAASSGKKQDGSDHVENGLDPELSIGITVRRIGAGLENLGNTCFLNSVLQCLTYTEPLAAYLQSGKHQNSCHIAGFCALCAIQKHVSRALQSTGRILAPKDLVSNLRCISRNFRNARQEDAHEYMVNLLETMHKCCLPSGVPSESPSAYEKSLVHKIFGGLLRSQVKCMQCSYCSNKFDPFLDLSLEIFKADSLHKAFMHFTATEQLDGGERQYQCQRCKQKVKALKQLTVHKAPYVLTIHLKRFGAHDPGQKIDKKVHFGPTMDLKPFVSGSYEENLKYTLYGVLVHAGWSTHSGHYYCFVRTSTGMWYSLDDNRVVQVSERTVLDQKAYMLFYVRDRKNFTPKKSIDVVQKQNLVASAIAKKTYSSVSQGLKGTIQNGPVEKSLSGAVASAAVTKNDVSNVGLSKEILSKEAPAPKSSRFSSECLALKNGPMSEPSPNVALSKQRVKGPPVLNPTLEKSMPPSAPSVKGSSECLALKNGPMSKPSPNVALSKQRVKGPPVLNPTLEKSMPPSALSVKGSGITNLDNAIAASTGAKFNECSEDEISKKDQGILDVIQANCIGSQNSAADKSDSEKTSPKVSIISNADETLDEVEPVTLPNGPSGENFQVDSMPKGSAAGDSLIEKADDGGQKLSTKTVEFSSPSSMMNGSIHMKTLDCKPHRKFKKKNMKCRMRSMHLVSNNLFRASLSLRKKKKHRRSKRHTSDIKNLTQEHLLEAGCLSVGQGPSTSDKTQTSSVGPTNPWGKRVKHGTKKGDKRTAGKDVKTSNSECVMDTMDVEFGDRIGQEGAMLATDKEPQKSSSSVAKQWDAQRSDSLNDSKKDQMQNGLMSMLTRGLDETIVARWDEIEWPSNRVMESRSVEGVTIGYVPDEWDEEYDRGKRKKVRGSKGSFGGPNPFQEIASKKAHFKKAKKDRSSSGNQPFRI</sequence>
<dbReference type="GO" id="GO:0006508">
    <property type="term" value="P:proteolysis"/>
    <property type="evidence" value="ECO:0007669"/>
    <property type="project" value="UniProtKB-KW"/>
</dbReference>
<feature type="region of interest" description="Disordered" evidence="3">
    <location>
        <begin position="48"/>
        <end position="93"/>
    </location>
</feature>
<dbReference type="GO" id="GO:0004843">
    <property type="term" value="F:cysteine-type deubiquitinase activity"/>
    <property type="evidence" value="ECO:0007669"/>
    <property type="project" value="UniProtKB-UniRule"/>
</dbReference>
<evidence type="ECO:0000256" key="1">
    <source>
        <dbReference type="ARBA" id="ARBA00009085"/>
    </source>
</evidence>
<dbReference type="InterPro" id="IPR018200">
    <property type="entry name" value="USP_CS"/>
</dbReference>
<dbReference type="Gene3D" id="3.90.70.10">
    <property type="entry name" value="Cysteine proteinases"/>
    <property type="match status" value="1"/>
</dbReference>
<gene>
    <name evidence="5" type="ORF">PVL29_009429</name>
</gene>
<dbReference type="FunFam" id="3.90.70.10:FF:000078">
    <property type="entry name" value="Ubiquitin carboxyl-terminal hydrolase 23"/>
    <property type="match status" value="1"/>
</dbReference>
<feature type="compositionally biased region" description="Polar residues" evidence="3">
    <location>
        <begin position="798"/>
        <end position="813"/>
    </location>
</feature>
<feature type="region of interest" description="Disordered" evidence="3">
    <location>
        <begin position="1"/>
        <end position="29"/>
    </location>
</feature>
<proteinExistence type="inferred from homology"/>
<feature type="compositionally biased region" description="Basic residues" evidence="3">
    <location>
        <begin position="976"/>
        <end position="985"/>
    </location>
</feature>
<feature type="region of interest" description="Disordered" evidence="3">
    <location>
        <begin position="504"/>
        <end position="546"/>
    </location>
</feature>
<dbReference type="PROSITE" id="PS00972">
    <property type="entry name" value="USP_1"/>
    <property type="match status" value="1"/>
</dbReference>
<protein>
    <recommendedName>
        <fullName evidence="2">Ubiquitin carboxyl-terminal hydrolase</fullName>
        <ecNumber evidence="2">3.4.19.12</ecNumber>
    </recommendedName>
</protein>
<feature type="region of interest" description="Disordered" evidence="3">
    <location>
        <begin position="672"/>
        <end position="693"/>
    </location>
</feature>
<dbReference type="InterPro" id="IPR050164">
    <property type="entry name" value="Peptidase_C19"/>
</dbReference>